<reference evidence="3 4" key="1">
    <citation type="journal article" date="2007" name="Science">
        <title>The Fusarium graminearum genome reveals a link between localized polymorphism and pathogen specialization.</title>
        <authorList>
            <person name="Cuomo C.A."/>
            <person name="Gueldener U."/>
            <person name="Xu J.-R."/>
            <person name="Trail F."/>
            <person name="Turgeon B.G."/>
            <person name="Di Pietro A."/>
            <person name="Walton J.D."/>
            <person name="Ma L.-J."/>
            <person name="Baker S.E."/>
            <person name="Rep M."/>
            <person name="Adam G."/>
            <person name="Antoniw J."/>
            <person name="Baldwin T."/>
            <person name="Calvo S.E."/>
            <person name="Chang Y.-L."/>
            <person name="DeCaprio D."/>
            <person name="Gale L.R."/>
            <person name="Gnerre S."/>
            <person name="Goswami R.S."/>
            <person name="Hammond-Kosack K."/>
            <person name="Harris L.J."/>
            <person name="Hilburn K."/>
            <person name="Kennell J.C."/>
            <person name="Kroken S."/>
            <person name="Magnuson J.K."/>
            <person name="Mannhaupt G."/>
            <person name="Mauceli E.W."/>
            <person name="Mewes H.-W."/>
            <person name="Mitterbauer R."/>
            <person name="Muehlbauer G."/>
            <person name="Muensterkoetter M."/>
            <person name="Nelson D."/>
            <person name="O'Donnell K."/>
            <person name="Ouellet T."/>
            <person name="Qi W."/>
            <person name="Quesneville H."/>
            <person name="Roncero M.I.G."/>
            <person name="Seong K.-Y."/>
            <person name="Tetko I.V."/>
            <person name="Urban M."/>
            <person name="Waalwijk C."/>
            <person name="Ward T.J."/>
            <person name="Yao J."/>
            <person name="Birren B.W."/>
            <person name="Kistler H.C."/>
        </authorList>
    </citation>
    <scope>NUCLEOTIDE SEQUENCE [LARGE SCALE GENOMIC DNA]</scope>
    <source>
        <strain evidence="4">ATCC MYA-4620 / CBS 123657 / FGSC 9075 / NRRL 31084 / PH-1</strain>
        <strain evidence="3">PH-1 / ATCC MYA-4620 / FGSC 9075 / NRRL 31084</strain>
    </source>
</reference>
<keyword evidence="4" id="KW-1185">Reference proteome</keyword>
<dbReference type="EMBL" id="HG970332">
    <property type="protein sequence ID" value="CEF72044.1"/>
    <property type="molecule type" value="Genomic_DNA"/>
</dbReference>
<sequence length="97" mass="11096">MNPRRPLPVANGNVTTTPTRAFVTEDIEKPRFKHTLSERWTRKKKRNSPSPGLEPGSFTPRRASRFNTYPFSMDVLPLHQLGLLRCCSFNLCISYCG</sequence>
<evidence type="ECO:0000313" key="3">
    <source>
        <dbReference type="EnsemblFungi" id="CEF72044"/>
    </source>
</evidence>
<name>A0A098CZH1_GIBZE</name>
<reference evidence="2 4" key="3">
    <citation type="journal article" date="2015" name="BMC Genomics">
        <title>The completed genome sequence of the pathogenic ascomycete fungus Fusarium graminearum.</title>
        <authorList>
            <person name="King R."/>
            <person name="Urban M."/>
            <person name="Hammond-Kosack M.C."/>
            <person name="Hassani-Pak K."/>
            <person name="Hammond-Kosack K.E."/>
        </authorList>
    </citation>
    <scope>NUCLEOTIDE SEQUENCE [LARGE SCALE GENOMIC DNA]</scope>
    <source>
        <strain evidence="4">ATCC MYA-4620 / CBS 123657 / FGSC 9075 / NRRL 31084 / PH-1</strain>
        <strain evidence="2">PH-1</strain>
    </source>
</reference>
<evidence type="ECO:0000256" key="1">
    <source>
        <dbReference type="SAM" id="MobiDB-lite"/>
    </source>
</evidence>
<dbReference type="InParanoid" id="A0A098CZH1"/>
<gene>
    <name evidence="2" type="ORF">FGRAMPH1_01T00487</name>
</gene>
<dbReference type="Proteomes" id="UP000070720">
    <property type="component" value="Chromosome 1"/>
</dbReference>
<organism evidence="2 4">
    <name type="scientific">Gibberella zeae (strain ATCC MYA-4620 / CBS 123657 / FGSC 9075 / NRRL 31084 / PH-1)</name>
    <name type="common">Wheat head blight fungus</name>
    <name type="synonym">Fusarium graminearum</name>
    <dbReference type="NCBI Taxonomy" id="229533"/>
    <lineage>
        <taxon>Eukaryota</taxon>
        <taxon>Fungi</taxon>
        <taxon>Dikarya</taxon>
        <taxon>Ascomycota</taxon>
        <taxon>Pezizomycotina</taxon>
        <taxon>Sordariomycetes</taxon>
        <taxon>Hypocreomycetidae</taxon>
        <taxon>Hypocreales</taxon>
        <taxon>Nectriaceae</taxon>
        <taxon>Fusarium</taxon>
    </lineage>
</organism>
<evidence type="ECO:0000313" key="4">
    <source>
        <dbReference type="Proteomes" id="UP000070720"/>
    </source>
</evidence>
<dbReference type="EnsemblFungi" id="CEF72044">
    <property type="protein sequence ID" value="CEF72044"/>
    <property type="gene ID" value="FGRRES_15054_M"/>
</dbReference>
<evidence type="ECO:0000313" key="2">
    <source>
        <dbReference type="EMBL" id="CEF72044.1"/>
    </source>
</evidence>
<accession>A0A098CZH1</accession>
<proteinExistence type="predicted"/>
<feature type="region of interest" description="Disordered" evidence="1">
    <location>
        <begin position="36"/>
        <end position="62"/>
    </location>
</feature>
<dbReference type="AlphaFoldDB" id="A0A098CZH1"/>
<accession>A0A0E0RLB9</accession>
<reference evidence="3" key="4">
    <citation type="submission" date="2017-01" db="UniProtKB">
        <authorList>
            <consortium name="EnsemblFungi"/>
        </authorList>
    </citation>
    <scope>IDENTIFICATION</scope>
    <source>
        <strain evidence="3">PH-1 / ATCC MYA-4620 / FGSC 9075 / NRRL 31084</strain>
    </source>
</reference>
<reference evidence="3 4" key="2">
    <citation type="journal article" date="2010" name="Nature">
        <title>Comparative genomics reveals mobile pathogenicity chromosomes in Fusarium.</title>
        <authorList>
            <person name="Ma L.J."/>
            <person name="van der Does H.C."/>
            <person name="Borkovich K.A."/>
            <person name="Coleman J.J."/>
            <person name="Daboussi M.J."/>
            <person name="Di Pietro A."/>
            <person name="Dufresne M."/>
            <person name="Freitag M."/>
            <person name="Grabherr M."/>
            <person name="Henrissat B."/>
            <person name="Houterman P.M."/>
            <person name="Kang S."/>
            <person name="Shim W.B."/>
            <person name="Woloshuk C."/>
            <person name="Xie X."/>
            <person name="Xu J.R."/>
            <person name="Antoniw J."/>
            <person name="Baker S.E."/>
            <person name="Bluhm B.H."/>
            <person name="Breakspear A."/>
            <person name="Brown D.W."/>
            <person name="Butchko R.A."/>
            <person name="Chapman S."/>
            <person name="Coulson R."/>
            <person name="Coutinho P.M."/>
            <person name="Danchin E.G."/>
            <person name="Diener A."/>
            <person name="Gale L.R."/>
            <person name="Gardiner D.M."/>
            <person name="Goff S."/>
            <person name="Hammond-Kosack K.E."/>
            <person name="Hilburn K."/>
            <person name="Hua-Van A."/>
            <person name="Jonkers W."/>
            <person name="Kazan K."/>
            <person name="Kodira C.D."/>
            <person name="Koehrsen M."/>
            <person name="Kumar L."/>
            <person name="Lee Y.H."/>
            <person name="Li L."/>
            <person name="Manners J.M."/>
            <person name="Miranda-Saavedra D."/>
            <person name="Mukherjee M."/>
            <person name="Park G."/>
            <person name="Park J."/>
            <person name="Park S.Y."/>
            <person name="Proctor R.H."/>
            <person name="Regev A."/>
            <person name="Ruiz-Roldan M.C."/>
            <person name="Sain D."/>
            <person name="Sakthikumar S."/>
            <person name="Sykes S."/>
            <person name="Schwartz D.C."/>
            <person name="Turgeon B.G."/>
            <person name="Wapinski I."/>
            <person name="Yoder O."/>
            <person name="Young S."/>
            <person name="Zeng Q."/>
            <person name="Zhou S."/>
            <person name="Galagan J."/>
            <person name="Cuomo C.A."/>
            <person name="Kistler H.C."/>
            <person name="Rep M."/>
        </authorList>
    </citation>
    <scope>GENOME REANNOTATION</scope>
    <source>
        <strain evidence="4">ATCC MYA-4620 / CBS 123657 / FGSC 9075 / NRRL 31084 / PH-1</strain>
        <strain evidence="3">PH-1 / ATCC MYA-4620 / FGSC 9075 / NRRL 31084</strain>
    </source>
</reference>
<protein>
    <submittedName>
        <fullName evidence="2">Chromosome 1, complete genome</fullName>
    </submittedName>
</protein>